<name>A0A1I8EF45_WUCBA</name>
<sequence length="232" mass="27254">MNVYHHRPLHHPFLLYTRRFNYDITTSELLQKLRNLNDEKSYLKSDKKIIMMCGFFENSHLCYHLQLTNTHYTPVIFNVECPRGRVFGATPHIGVIMPQCKTIIYCTFHSERITRVPDDGIYIYSIFQKAVNYDQFIDAQNDKEKERIARKIWSQHRGKCFECLRLTVAFEPRRATVHEQHIEVYCDEIPGKFQHIAPKLSKEELPTSQLPSAKEMQNVLETIPLTSAALLI</sequence>
<dbReference type="Gene3D" id="2.60.40.10">
    <property type="entry name" value="Immunoglobulins"/>
    <property type="match status" value="1"/>
</dbReference>
<dbReference type="SUPFAM" id="SSF49354">
    <property type="entry name" value="PapD-like"/>
    <property type="match status" value="1"/>
</dbReference>
<proteinExistence type="predicted"/>
<accession>A0A1I8EF45</accession>
<dbReference type="InterPro" id="IPR008962">
    <property type="entry name" value="PapD-like_sf"/>
</dbReference>
<dbReference type="InterPro" id="IPR013783">
    <property type="entry name" value="Ig-like_fold"/>
</dbReference>
<dbReference type="WBParaSite" id="maker-PairedContig_1807-snap-gene-0.3-mRNA-1">
    <property type="protein sequence ID" value="maker-PairedContig_1807-snap-gene-0.3-mRNA-1"/>
    <property type="gene ID" value="maker-PairedContig_1807-snap-gene-0.3"/>
</dbReference>
<reference evidence="1" key="1">
    <citation type="submission" date="2016-11" db="UniProtKB">
        <authorList>
            <consortium name="WormBaseParasite"/>
        </authorList>
    </citation>
    <scope>IDENTIFICATION</scope>
    <source>
        <strain evidence="1">pt0022</strain>
    </source>
</reference>
<evidence type="ECO:0000313" key="1">
    <source>
        <dbReference type="WBParaSite" id="maker-PairedContig_1807-snap-gene-0.3-mRNA-1"/>
    </source>
</evidence>
<protein>
    <submittedName>
        <fullName evidence="1">Uncharacterized protein</fullName>
    </submittedName>
</protein>
<organism evidence="1">
    <name type="scientific">Wuchereria bancrofti</name>
    <dbReference type="NCBI Taxonomy" id="6293"/>
    <lineage>
        <taxon>Eukaryota</taxon>
        <taxon>Metazoa</taxon>
        <taxon>Ecdysozoa</taxon>
        <taxon>Nematoda</taxon>
        <taxon>Chromadorea</taxon>
        <taxon>Rhabditida</taxon>
        <taxon>Spirurina</taxon>
        <taxon>Spiruromorpha</taxon>
        <taxon>Filarioidea</taxon>
        <taxon>Onchocercidae</taxon>
        <taxon>Wuchereria</taxon>
    </lineage>
</organism>
<dbReference type="AlphaFoldDB" id="A0A1I8EF45"/>